<dbReference type="Gene3D" id="3.10.450.40">
    <property type="match status" value="1"/>
</dbReference>
<evidence type="ECO:0000313" key="6">
    <source>
        <dbReference type="Proteomes" id="UP000252419"/>
    </source>
</evidence>
<keyword evidence="2" id="KW-0694">RNA-binding</keyword>
<reference evidence="5 6" key="1">
    <citation type="submission" date="2014-07" db="EMBL/GenBank/DDBJ databases">
        <title>Draft genome sequence of Thalassospira xianhensis P-4 (MCCC 1A02616).</title>
        <authorList>
            <person name="Lai Q."/>
            <person name="Shao Z."/>
        </authorList>
    </citation>
    <scope>NUCLEOTIDE SEQUENCE [LARGE SCALE GENOMIC DNA]</scope>
    <source>
        <strain evidence="5 6">MCCC 1A02616</strain>
    </source>
</reference>
<dbReference type="InterPro" id="IPR036442">
    <property type="entry name" value="ProQ/FinO_sf"/>
</dbReference>
<dbReference type="GO" id="GO:0010608">
    <property type="term" value="P:post-transcriptional regulation of gene expression"/>
    <property type="evidence" value="ECO:0007669"/>
    <property type="project" value="InterPro"/>
</dbReference>
<dbReference type="GO" id="GO:0005829">
    <property type="term" value="C:cytosol"/>
    <property type="evidence" value="ECO:0007669"/>
    <property type="project" value="TreeGrafter"/>
</dbReference>
<comment type="caution">
    <text evidence="5">The sequence shown here is derived from an EMBL/GenBank/DDBJ whole genome shotgun (WGS) entry which is preliminary data.</text>
</comment>
<dbReference type="InterPro" id="IPR016103">
    <property type="entry name" value="ProQ/FinO"/>
</dbReference>
<accession>A0A367UH12</accession>
<dbReference type="Pfam" id="PF11523">
    <property type="entry name" value="DUF3223"/>
    <property type="match status" value="1"/>
</dbReference>
<dbReference type="GO" id="GO:0034057">
    <property type="term" value="F:RNA strand-exchange activity"/>
    <property type="evidence" value="ECO:0007669"/>
    <property type="project" value="InterPro"/>
</dbReference>
<dbReference type="Pfam" id="PF04352">
    <property type="entry name" value="ProQ"/>
    <property type="match status" value="1"/>
</dbReference>
<keyword evidence="3" id="KW-0143">Chaperone</keyword>
<dbReference type="Gene3D" id="1.10.1710.10">
    <property type="entry name" value="ProQ/FinO domain"/>
    <property type="match status" value="1"/>
</dbReference>
<evidence type="ECO:0000256" key="3">
    <source>
        <dbReference type="ARBA" id="ARBA00023186"/>
    </source>
</evidence>
<evidence type="ECO:0000256" key="2">
    <source>
        <dbReference type="ARBA" id="ARBA00022884"/>
    </source>
</evidence>
<dbReference type="AlphaFoldDB" id="A0A367UH12"/>
<keyword evidence="1" id="KW-0963">Cytoplasm</keyword>
<evidence type="ECO:0000256" key="1">
    <source>
        <dbReference type="ARBA" id="ARBA00022490"/>
    </source>
</evidence>
<dbReference type="SMART" id="SM00945">
    <property type="entry name" value="ProQ"/>
    <property type="match status" value="1"/>
</dbReference>
<dbReference type="Proteomes" id="UP000252419">
    <property type="component" value="Unassembled WGS sequence"/>
</dbReference>
<name>A0A367UH12_9PROT</name>
<dbReference type="InterPro" id="IPR023529">
    <property type="entry name" value="ProQ"/>
</dbReference>
<sequence>MSSILMTSDEFWHQNTLRLDVLKSLNPGHLIMDIKKVSTSKEVHAILKIAYPHLFGERRVPLALGITAAIKSRHPELKSRPLRWFMHWWTSGISYHQGILEDGAVRTDLDGNTSGEVTDENRAHARERLEYISSRFSEAKEEDLKRKLRSNLPAQNEFQELSRVLHQSDPETPLSHDVSQVLLARLRHHPSAAAKIGCGVKSFVVDEKFLGKFKTFAVIRTDGTRDTFSIRRCYPRTAPHKQTK</sequence>
<evidence type="ECO:0000259" key="4">
    <source>
        <dbReference type="SMART" id="SM00945"/>
    </source>
</evidence>
<protein>
    <recommendedName>
        <fullName evidence="4">ProQ/FinO domain-containing protein</fullName>
    </recommendedName>
</protein>
<evidence type="ECO:0000313" key="5">
    <source>
        <dbReference type="EMBL" id="RCK07596.1"/>
    </source>
</evidence>
<keyword evidence="6" id="KW-1185">Reference proteome</keyword>
<proteinExistence type="predicted"/>
<dbReference type="SUPFAM" id="SSF48657">
    <property type="entry name" value="FinO-like"/>
    <property type="match status" value="1"/>
</dbReference>
<dbReference type="PANTHER" id="PTHR38106">
    <property type="entry name" value="RNA CHAPERONE PROQ"/>
    <property type="match status" value="1"/>
</dbReference>
<feature type="domain" description="ProQ/FinO" evidence="4">
    <location>
        <begin position="35"/>
        <end position="145"/>
    </location>
</feature>
<dbReference type="PANTHER" id="PTHR38106:SF1">
    <property type="entry name" value="RNA CHAPERONE PROQ"/>
    <property type="match status" value="1"/>
</dbReference>
<dbReference type="GO" id="GO:0033592">
    <property type="term" value="F:RNA strand annealing activity"/>
    <property type="evidence" value="ECO:0007669"/>
    <property type="project" value="InterPro"/>
</dbReference>
<dbReference type="EMBL" id="JPWA01000001">
    <property type="protein sequence ID" value="RCK07596.1"/>
    <property type="molecule type" value="Genomic_DNA"/>
</dbReference>
<organism evidence="5 6">
    <name type="scientific">Thalassospira xianhensis MCCC 1A02616</name>
    <dbReference type="NCBI Taxonomy" id="1177929"/>
    <lineage>
        <taxon>Bacteria</taxon>
        <taxon>Pseudomonadati</taxon>
        <taxon>Pseudomonadota</taxon>
        <taxon>Alphaproteobacteria</taxon>
        <taxon>Rhodospirillales</taxon>
        <taxon>Thalassospiraceae</taxon>
        <taxon>Thalassospira</taxon>
    </lineage>
</organism>
<gene>
    <name evidence="5" type="ORF">TH5_00510</name>
</gene>